<dbReference type="Proteomes" id="UP000634435">
    <property type="component" value="Unassembled WGS sequence"/>
</dbReference>
<protein>
    <recommendedName>
        <fullName evidence="1">HTH cro/C1-type domain-containing protein</fullName>
    </recommendedName>
</protein>
<evidence type="ECO:0000259" key="1">
    <source>
        <dbReference type="PROSITE" id="PS50943"/>
    </source>
</evidence>
<name>A0ABQ2DL07_9BACI</name>
<evidence type="ECO:0000313" key="3">
    <source>
        <dbReference type="Proteomes" id="UP000634435"/>
    </source>
</evidence>
<organism evidence="2 3">
    <name type="scientific">Virgibacillus kapii</name>
    <dbReference type="NCBI Taxonomy" id="1638645"/>
    <lineage>
        <taxon>Bacteria</taxon>
        <taxon>Bacillati</taxon>
        <taxon>Bacillota</taxon>
        <taxon>Bacilli</taxon>
        <taxon>Bacillales</taxon>
        <taxon>Bacillaceae</taxon>
        <taxon>Virgibacillus</taxon>
    </lineage>
</organism>
<dbReference type="SMART" id="SM00530">
    <property type="entry name" value="HTH_XRE"/>
    <property type="match status" value="1"/>
</dbReference>
<dbReference type="InterPro" id="IPR001387">
    <property type="entry name" value="Cro/C1-type_HTH"/>
</dbReference>
<accession>A0ABQ2DL07</accession>
<feature type="domain" description="HTH cro/C1-type" evidence="1">
    <location>
        <begin position="5"/>
        <end position="59"/>
    </location>
</feature>
<proteinExistence type="predicted"/>
<gene>
    <name evidence="2" type="ORF">GCM10007111_25350</name>
</gene>
<dbReference type="SUPFAM" id="SSF47413">
    <property type="entry name" value="lambda repressor-like DNA-binding domains"/>
    <property type="match status" value="1"/>
</dbReference>
<sequence>MKSLINEQIEKRGYKKKWVSQELGVSQEVLSRWVNGKSMPSVENLFKLAELLDCKVDDLYEKVDKK</sequence>
<reference evidence="3" key="1">
    <citation type="journal article" date="2019" name="Int. J. Syst. Evol. Microbiol.">
        <title>The Global Catalogue of Microorganisms (GCM) 10K type strain sequencing project: providing services to taxonomists for standard genome sequencing and annotation.</title>
        <authorList>
            <consortium name="The Broad Institute Genomics Platform"/>
            <consortium name="The Broad Institute Genome Sequencing Center for Infectious Disease"/>
            <person name="Wu L."/>
            <person name="Ma J."/>
        </authorList>
    </citation>
    <scope>NUCLEOTIDE SEQUENCE [LARGE SCALE GENOMIC DNA]</scope>
    <source>
        <strain evidence="3">JCM 30071</strain>
    </source>
</reference>
<dbReference type="Gene3D" id="1.10.260.40">
    <property type="entry name" value="lambda repressor-like DNA-binding domains"/>
    <property type="match status" value="1"/>
</dbReference>
<dbReference type="Pfam" id="PF01381">
    <property type="entry name" value="HTH_3"/>
    <property type="match status" value="1"/>
</dbReference>
<dbReference type="PROSITE" id="PS50943">
    <property type="entry name" value="HTH_CROC1"/>
    <property type="match status" value="1"/>
</dbReference>
<evidence type="ECO:0000313" key="2">
    <source>
        <dbReference type="EMBL" id="GGJ62155.1"/>
    </source>
</evidence>
<comment type="caution">
    <text evidence="2">The sequence shown here is derived from an EMBL/GenBank/DDBJ whole genome shotgun (WGS) entry which is preliminary data.</text>
</comment>
<keyword evidence="3" id="KW-1185">Reference proteome</keyword>
<dbReference type="RefSeq" id="WP_188943356.1">
    <property type="nucleotide sequence ID" value="NZ_BMPN01000003.1"/>
</dbReference>
<dbReference type="InterPro" id="IPR010982">
    <property type="entry name" value="Lambda_DNA-bd_dom_sf"/>
</dbReference>
<dbReference type="CDD" id="cd00093">
    <property type="entry name" value="HTH_XRE"/>
    <property type="match status" value="1"/>
</dbReference>
<dbReference type="EMBL" id="BMPN01000003">
    <property type="protein sequence ID" value="GGJ62155.1"/>
    <property type="molecule type" value="Genomic_DNA"/>
</dbReference>